<dbReference type="GO" id="GO:0005737">
    <property type="term" value="C:cytoplasm"/>
    <property type="evidence" value="ECO:0007669"/>
    <property type="project" value="UniProtKB-SubCell"/>
</dbReference>
<feature type="domain" description="Amine oxidase" evidence="8">
    <location>
        <begin position="291"/>
        <end position="512"/>
    </location>
</feature>
<comment type="similarity">
    <text evidence="3">Belongs to the flavin monoamine oxidase family.</text>
</comment>
<dbReference type="PANTHER" id="PTHR10742:SF405">
    <property type="entry name" value="PEROXISOMAL N(1)-ACETYL-SPERMINE_SPERMIDINE OXIDASE"/>
    <property type="match status" value="1"/>
</dbReference>
<proteinExistence type="inferred from homology"/>
<keyword evidence="10" id="KW-1185">Reference proteome</keyword>
<keyword evidence="4" id="KW-0963">Cytoplasm</keyword>
<protein>
    <recommendedName>
        <fullName evidence="8">Amine oxidase domain-containing protein</fullName>
    </recommendedName>
</protein>
<dbReference type="GO" id="GO:0046592">
    <property type="term" value="F:polyamine oxidase activity"/>
    <property type="evidence" value="ECO:0007669"/>
    <property type="project" value="TreeGrafter"/>
</dbReference>
<evidence type="ECO:0000256" key="3">
    <source>
        <dbReference type="ARBA" id="ARBA00005995"/>
    </source>
</evidence>
<evidence type="ECO:0000313" key="10">
    <source>
        <dbReference type="Proteomes" id="UP000494040"/>
    </source>
</evidence>
<evidence type="ECO:0000256" key="5">
    <source>
        <dbReference type="ARBA" id="ARBA00022630"/>
    </source>
</evidence>
<evidence type="ECO:0000256" key="2">
    <source>
        <dbReference type="ARBA" id="ARBA00004496"/>
    </source>
</evidence>
<dbReference type="InterPro" id="IPR036188">
    <property type="entry name" value="FAD/NAD-bd_sf"/>
</dbReference>
<dbReference type="Gene3D" id="3.50.50.60">
    <property type="entry name" value="FAD/NAD(P)-binding domain"/>
    <property type="match status" value="2"/>
</dbReference>
<dbReference type="Pfam" id="PF01593">
    <property type="entry name" value="Amino_oxidase"/>
    <property type="match status" value="2"/>
</dbReference>
<dbReference type="AlphaFoldDB" id="A0A8I6R7W2"/>
<dbReference type="OrthoDB" id="2019015at2759"/>
<reference evidence="9" key="1">
    <citation type="submission" date="2022-01" db="UniProtKB">
        <authorList>
            <consortium name="EnsemblMetazoa"/>
        </authorList>
    </citation>
    <scope>IDENTIFICATION</scope>
</reference>
<gene>
    <name evidence="9" type="primary">106661753</name>
</gene>
<dbReference type="InterPro" id="IPR002937">
    <property type="entry name" value="Amino_oxidase"/>
</dbReference>
<accession>A0A8I6R7W2</accession>
<keyword evidence="5" id="KW-0285">Flavoprotein</keyword>
<dbReference type="SUPFAM" id="SSF51905">
    <property type="entry name" value="FAD/NAD(P)-binding domain"/>
    <property type="match status" value="1"/>
</dbReference>
<dbReference type="PRINTS" id="PR00411">
    <property type="entry name" value="PNDRDTASEI"/>
</dbReference>
<dbReference type="Gene3D" id="3.90.660.10">
    <property type="match status" value="1"/>
</dbReference>
<dbReference type="PANTHER" id="PTHR10742">
    <property type="entry name" value="FLAVIN MONOAMINE OXIDASE"/>
    <property type="match status" value="1"/>
</dbReference>
<evidence type="ECO:0000256" key="4">
    <source>
        <dbReference type="ARBA" id="ARBA00022490"/>
    </source>
</evidence>
<dbReference type="InterPro" id="IPR050281">
    <property type="entry name" value="Flavin_monoamine_oxidase"/>
</dbReference>
<evidence type="ECO:0000256" key="6">
    <source>
        <dbReference type="ARBA" id="ARBA00022827"/>
    </source>
</evidence>
<evidence type="ECO:0000313" key="9">
    <source>
        <dbReference type="EnsemblMetazoa" id="XP_014240837.1"/>
    </source>
</evidence>
<comment type="cofactor">
    <cofactor evidence="1">
        <name>FAD</name>
        <dbReference type="ChEBI" id="CHEBI:57692"/>
    </cofactor>
</comment>
<comment type="subcellular location">
    <subcellularLocation>
        <location evidence="2">Cytoplasm</location>
    </subcellularLocation>
</comment>
<dbReference type="Proteomes" id="UP000494040">
    <property type="component" value="Unassembled WGS sequence"/>
</dbReference>
<dbReference type="OMA" id="CITGCHS"/>
<keyword evidence="6" id="KW-0274">FAD</keyword>
<dbReference type="KEGG" id="clec:106661753"/>
<evidence type="ECO:0000259" key="8">
    <source>
        <dbReference type="Pfam" id="PF01593"/>
    </source>
</evidence>
<dbReference type="SUPFAM" id="SSF54373">
    <property type="entry name" value="FAD-linked reductases, C-terminal domain"/>
    <property type="match status" value="1"/>
</dbReference>
<evidence type="ECO:0000256" key="1">
    <source>
        <dbReference type="ARBA" id="ARBA00001974"/>
    </source>
</evidence>
<sequence>MATEEDAPTPPPPTSPVKSDVIIIGAGMAGLAAASLLAKNGSLDFLILEAKDRIGGRIAATDTDGCKLELGANWIHGVLGNPMYEMAVVNNLVDIVHIPKPHKVVAATENGKQVPFVILQEIYEAYMCFLHRCEEYFLCQYLPPQGIDSVGEHIELEIALYLDKIEDQEQKKLRRLIFDCLLKRETCICGCDKMTEIDLLELGSYTELQGGNITLPSGYSSILDPASKDIPPDKILKGHVVNCIKWPGAEWKYDESGDTSEDSEKTVIEEGAGRTAPPSEPCNKSVPQVPQTIDVLCENGKTFTTNHVICTIPLGVLKERVNTLFSPPLPQHKLEAIDKLLFGTVNKIFLIYERPFLHPDISEVMLLWSNEQISKEEMSKNWHKKINSFSKVADTVLLGWISGQEAEYMETLPESEVADRCTEILRKFLNDPFVPRPKSCTCSKWKSEPFTKGSYTAMAVGASQCDIENLAQPLYSSSRDHKPKILFAGEHTHSSFYSTVHGAYLSGRACAQMLMETQPAITVCDTDLSSWIRGISLDDYSV</sequence>
<feature type="domain" description="Amine oxidase" evidence="8">
    <location>
        <begin position="28"/>
        <end position="162"/>
    </location>
</feature>
<evidence type="ECO:0000256" key="7">
    <source>
        <dbReference type="ARBA" id="ARBA00023002"/>
    </source>
</evidence>
<name>A0A8I6R7W2_CIMLE</name>
<organism evidence="9 10">
    <name type="scientific">Cimex lectularius</name>
    <name type="common">Bed bug</name>
    <name type="synonym">Acanthia lectularia</name>
    <dbReference type="NCBI Taxonomy" id="79782"/>
    <lineage>
        <taxon>Eukaryota</taxon>
        <taxon>Metazoa</taxon>
        <taxon>Ecdysozoa</taxon>
        <taxon>Arthropoda</taxon>
        <taxon>Hexapoda</taxon>
        <taxon>Insecta</taxon>
        <taxon>Pterygota</taxon>
        <taxon>Neoptera</taxon>
        <taxon>Paraneoptera</taxon>
        <taxon>Hemiptera</taxon>
        <taxon>Heteroptera</taxon>
        <taxon>Panheteroptera</taxon>
        <taxon>Cimicomorpha</taxon>
        <taxon>Cimicidae</taxon>
        <taxon>Cimex</taxon>
    </lineage>
</organism>
<keyword evidence="7" id="KW-0560">Oxidoreductase</keyword>
<dbReference type="EnsemblMetazoa" id="XM_014385351.2">
    <property type="protein sequence ID" value="XP_014240837.1"/>
    <property type="gene ID" value="LOC106661753"/>
</dbReference>